<feature type="signal peptide" evidence="1">
    <location>
        <begin position="1"/>
        <end position="18"/>
    </location>
</feature>
<feature type="chain" id="PRO_5032604033" evidence="1">
    <location>
        <begin position="19"/>
        <end position="408"/>
    </location>
</feature>
<sequence length="408" mass="45274">MKQLVGAAMLALSVAVHAQQPHEPEAAQPDLYADALQSLAEGRKNDASAALMRVIENEPLHAGAYLEVALIQCSLGHADEAARLFAIIETRFDPPQGILDLIADARETGCERWHAISASSFVLGRGVDQNVNQGASKPSYIIDRDGGQIELPLLPDFLPRHDQYTMLAAEYMREVTPNGTIGFVQYQGRRNDTLRQYDSASLYMGVESPYRFGKWTLRTTAMLGLTGLGGHFYQRQLQLQARIGPPLPLPNSLQFNLMGGITRTEYLNLTNFDSNTFELRGQLSYRQDGLYASASIGFLDDRASAARPGGSRDGVALNLLARRKLLGELTGEMGYTRQGWRSELPYAPGLIDQVRKQATHVVRGTLVYPIKKNQSLQLEARAVYNNEDISLFKYNNRLLQLSWHVQGP</sequence>
<evidence type="ECO:0000256" key="1">
    <source>
        <dbReference type="SAM" id="SignalP"/>
    </source>
</evidence>
<evidence type="ECO:0000313" key="3">
    <source>
        <dbReference type="Proteomes" id="UP000583752"/>
    </source>
</evidence>
<comment type="caution">
    <text evidence="2">The sequence shown here is derived from an EMBL/GenBank/DDBJ whole genome shotgun (WGS) entry which is preliminary data.</text>
</comment>
<organism evidence="2 3">
    <name type="scientific">Massilia polaris</name>
    <dbReference type="NCBI Taxonomy" id="2728846"/>
    <lineage>
        <taxon>Bacteria</taxon>
        <taxon>Pseudomonadati</taxon>
        <taxon>Pseudomonadota</taxon>
        <taxon>Betaproteobacteria</taxon>
        <taxon>Burkholderiales</taxon>
        <taxon>Oxalobacteraceae</taxon>
        <taxon>Telluria group</taxon>
        <taxon>Massilia</taxon>
    </lineage>
</organism>
<protein>
    <submittedName>
        <fullName evidence="2">Tetratricopeptide repeat protein</fullName>
    </submittedName>
</protein>
<keyword evidence="3" id="KW-1185">Reference proteome</keyword>
<evidence type="ECO:0000313" key="2">
    <source>
        <dbReference type="EMBL" id="NML61175.1"/>
    </source>
</evidence>
<dbReference type="Proteomes" id="UP000583752">
    <property type="component" value="Unassembled WGS sequence"/>
</dbReference>
<accession>A0A848HIF2</accession>
<gene>
    <name evidence="2" type="ORF">HHL21_08790</name>
</gene>
<dbReference type="AlphaFoldDB" id="A0A848HIF2"/>
<keyword evidence="1" id="KW-0732">Signal</keyword>
<proteinExistence type="predicted"/>
<name>A0A848HIF2_9BURK</name>
<reference evidence="2 3" key="1">
    <citation type="submission" date="2020-04" db="EMBL/GenBank/DDBJ databases">
        <title>Massilia sp. RP-1-19 isolated from soil.</title>
        <authorList>
            <person name="Dahal R.H."/>
        </authorList>
    </citation>
    <scope>NUCLEOTIDE SEQUENCE [LARGE SCALE GENOMIC DNA]</scope>
    <source>
        <strain evidence="2 3">RP-1-19</strain>
    </source>
</reference>
<dbReference type="EMBL" id="JABBGG010000004">
    <property type="protein sequence ID" value="NML61175.1"/>
    <property type="molecule type" value="Genomic_DNA"/>
</dbReference>